<comment type="similarity">
    <text evidence="2 10">Belongs to the glycosyl hydrolase 27 family.</text>
</comment>
<keyword evidence="5" id="KW-0443">Lipid metabolism</keyword>
<dbReference type="SUPFAM" id="SSF51445">
    <property type="entry name" value="(Trans)glycosidases"/>
    <property type="match status" value="1"/>
</dbReference>
<evidence type="ECO:0000256" key="8">
    <source>
        <dbReference type="ARBA" id="ARBA00023228"/>
    </source>
</evidence>
<comment type="subunit">
    <text evidence="3 10">Homodimer.</text>
</comment>
<dbReference type="PANTHER" id="PTHR11452:SF83">
    <property type="entry name" value="ALPHA-GALACTOSIDASE"/>
    <property type="match status" value="1"/>
</dbReference>
<dbReference type="EC" id="3.2.1.-" evidence="10"/>
<dbReference type="EMBL" id="CP111014">
    <property type="protein sequence ID" value="WAR00601.1"/>
    <property type="molecule type" value="Genomic_DNA"/>
</dbReference>
<accession>A0ABY7DWA9</accession>
<dbReference type="Pfam" id="PF16499">
    <property type="entry name" value="Melibiase_2"/>
    <property type="match status" value="1"/>
</dbReference>
<keyword evidence="8" id="KW-0458">Lysosome</keyword>
<dbReference type="PANTHER" id="PTHR11452">
    <property type="entry name" value="ALPHA-GALACTOSIDASE/ALPHA-N-ACETYLGALACTOSAMINIDASE"/>
    <property type="match status" value="1"/>
</dbReference>
<feature type="domain" description="Alpha galactosidase A C-terminal" evidence="11">
    <location>
        <begin position="623"/>
        <end position="708"/>
    </location>
</feature>
<dbReference type="InterPro" id="IPR013785">
    <property type="entry name" value="Aldolase_TIM"/>
</dbReference>
<keyword evidence="9 10" id="KW-0326">Glycosidase</keyword>
<name>A0ABY7DWA9_MYAAR</name>
<evidence type="ECO:0000256" key="1">
    <source>
        <dbReference type="ARBA" id="ARBA00004371"/>
    </source>
</evidence>
<dbReference type="Gene3D" id="2.60.40.1180">
    <property type="entry name" value="Golgi alpha-mannosidase II"/>
    <property type="match status" value="1"/>
</dbReference>
<dbReference type="InterPro" id="IPR000111">
    <property type="entry name" value="Glyco_hydro_27/36_CS"/>
</dbReference>
<dbReference type="InterPro" id="IPR002241">
    <property type="entry name" value="Glyco_hydro_27"/>
</dbReference>
<sequence length="717" mass="80021">MGQGTVLEGITVFLFLCDRWDAAEGEFLADVDNSTSDLSQNFSTTANKASELSLILSITCLFCWTHLCVQIQGLCRLSLKALIHMFIKLCQACTDNSPPTNGTRKPLLSSSVPAVPSPLSPGGACCPTPRLPLVAHHHNYLHMQNLKKVYNSKERKLVDDLQLFLFEVISQTAAELFTLQVPAFTHTEGIQHCLTHLAYTADLQEKNLTRHGVPTNCHWFVAEGGVVKHLHGSVEHVHVYVYNSAAQVPLLLKVLQKLVSLFAILSSLTTSKEVMCYKNTNLNISDNTSLKERFTAREIVVISRYIQQYLLMPHISVVALVVCLAGLVWSLDNGLARTPPMGWLSWQRYRCNTDCVQYPDDCISEKLYMRMADLLVSEGYRDLGYKYVNIDDCWMSRNRSKDGSLQPDPVRFPNGIKSLANYVHLKGLKLGIYEDFGTKTCGGYPGSKFYLQQDAETFAAWGIDMVKLDGCYTDVSDMDEGYPIMGFYLNQTGRPMLYSCSWPAYIKQKDFALYQKIAKYCNIWRNYNDIGDSWDDVSGIIEYYGKDGGNFSKVAGPGNFNDPDMIILGDYGLSYDQQRVQMAMWAIMASPLLMSNNLETVKPESKALLQNRRIIAINQDPLGIQGTRIVKMNGLEIWVKPLAPKGKSIAFAFLNLNHGGGPSKVSYPLNKLGAMSPQGYNVTDGFTGKLIGTYKSKDKVTVMVNPTGIFLGHTPLH</sequence>
<reference evidence="12" key="1">
    <citation type="submission" date="2022-11" db="EMBL/GenBank/DDBJ databases">
        <title>Centuries of genome instability and evolution in soft-shell clam transmissible cancer (bioRxiv).</title>
        <authorList>
            <person name="Hart S.F.M."/>
            <person name="Yonemitsu M.A."/>
            <person name="Giersch R.M."/>
            <person name="Beal B.F."/>
            <person name="Arriagada G."/>
            <person name="Davis B.W."/>
            <person name="Ostrander E.A."/>
            <person name="Goff S.P."/>
            <person name="Metzger M.J."/>
        </authorList>
    </citation>
    <scope>NUCLEOTIDE SEQUENCE</scope>
    <source>
        <strain evidence="12">MELC-2E11</strain>
        <tissue evidence="12">Siphon/mantle</tissue>
    </source>
</reference>
<dbReference type="InterPro" id="IPR013780">
    <property type="entry name" value="Glyco_hydro_b"/>
</dbReference>
<evidence type="ECO:0000256" key="10">
    <source>
        <dbReference type="RuleBase" id="RU361168"/>
    </source>
</evidence>
<dbReference type="Pfam" id="PF17450">
    <property type="entry name" value="Melibiase_2_C"/>
    <property type="match status" value="1"/>
</dbReference>
<dbReference type="InterPro" id="IPR035373">
    <property type="entry name" value="Melibiase/NAGA_C"/>
</dbReference>
<dbReference type="PRINTS" id="PR00740">
    <property type="entry name" value="GLHYDRLASE27"/>
</dbReference>
<evidence type="ECO:0000256" key="3">
    <source>
        <dbReference type="ARBA" id="ARBA00011738"/>
    </source>
</evidence>
<dbReference type="Gene3D" id="3.20.20.70">
    <property type="entry name" value="Aldolase class I"/>
    <property type="match status" value="1"/>
</dbReference>
<gene>
    <name evidence="12" type="ORF">MAR_024973</name>
</gene>
<evidence type="ECO:0000256" key="9">
    <source>
        <dbReference type="ARBA" id="ARBA00023295"/>
    </source>
</evidence>
<keyword evidence="6 10" id="KW-1015">Disulfide bond</keyword>
<keyword evidence="13" id="KW-1185">Reference proteome</keyword>
<evidence type="ECO:0000256" key="7">
    <source>
        <dbReference type="ARBA" id="ARBA00023180"/>
    </source>
</evidence>
<keyword evidence="7" id="KW-0325">Glycoprotein</keyword>
<evidence type="ECO:0000256" key="6">
    <source>
        <dbReference type="ARBA" id="ARBA00023157"/>
    </source>
</evidence>
<evidence type="ECO:0000256" key="4">
    <source>
        <dbReference type="ARBA" id="ARBA00022801"/>
    </source>
</evidence>
<dbReference type="InterPro" id="IPR017853">
    <property type="entry name" value="GH"/>
</dbReference>
<evidence type="ECO:0000256" key="5">
    <source>
        <dbReference type="ARBA" id="ARBA00023098"/>
    </source>
</evidence>
<dbReference type="CDD" id="cd14792">
    <property type="entry name" value="GH27"/>
    <property type="match status" value="1"/>
</dbReference>
<dbReference type="SUPFAM" id="SSF51011">
    <property type="entry name" value="Glycosyl hydrolase domain"/>
    <property type="match status" value="1"/>
</dbReference>
<evidence type="ECO:0000313" key="13">
    <source>
        <dbReference type="Proteomes" id="UP001164746"/>
    </source>
</evidence>
<proteinExistence type="inferred from homology"/>
<evidence type="ECO:0000313" key="12">
    <source>
        <dbReference type="EMBL" id="WAR00601.1"/>
    </source>
</evidence>
<dbReference type="PROSITE" id="PS00512">
    <property type="entry name" value="ALPHA_GALACTOSIDASE"/>
    <property type="match status" value="1"/>
</dbReference>
<protein>
    <recommendedName>
        <fullName evidence="10">Alpha-galactosidase</fullName>
        <ecNumber evidence="10">3.2.1.-</ecNumber>
    </recommendedName>
</protein>
<evidence type="ECO:0000259" key="11">
    <source>
        <dbReference type="Pfam" id="PF17450"/>
    </source>
</evidence>
<comment type="subcellular location">
    <subcellularLocation>
        <location evidence="1">Lysosome</location>
    </subcellularLocation>
</comment>
<organism evidence="12 13">
    <name type="scientific">Mya arenaria</name>
    <name type="common">Soft-shell clam</name>
    <dbReference type="NCBI Taxonomy" id="6604"/>
    <lineage>
        <taxon>Eukaryota</taxon>
        <taxon>Metazoa</taxon>
        <taxon>Spiralia</taxon>
        <taxon>Lophotrochozoa</taxon>
        <taxon>Mollusca</taxon>
        <taxon>Bivalvia</taxon>
        <taxon>Autobranchia</taxon>
        <taxon>Heteroconchia</taxon>
        <taxon>Euheterodonta</taxon>
        <taxon>Imparidentia</taxon>
        <taxon>Neoheterodontei</taxon>
        <taxon>Myida</taxon>
        <taxon>Myoidea</taxon>
        <taxon>Myidae</taxon>
        <taxon>Mya</taxon>
    </lineage>
</organism>
<evidence type="ECO:0000256" key="2">
    <source>
        <dbReference type="ARBA" id="ARBA00009743"/>
    </source>
</evidence>
<dbReference type="Proteomes" id="UP001164746">
    <property type="component" value="Chromosome 3"/>
</dbReference>
<keyword evidence="4 10" id="KW-0378">Hydrolase</keyword>